<dbReference type="InterPro" id="IPR029045">
    <property type="entry name" value="ClpP/crotonase-like_dom_sf"/>
</dbReference>
<dbReference type="HOGENOM" id="CLU_009834_22_0_1"/>
<dbReference type="SUPFAM" id="SSF52096">
    <property type="entry name" value="ClpP/crotonase"/>
    <property type="match status" value="1"/>
</dbReference>
<protein>
    <recommendedName>
        <fullName evidence="2">3-hydroxyisobutyryl-CoA hydrolase</fullName>
        <ecNumber evidence="2">3.1.2.4</ecNumber>
    </recommendedName>
</protein>
<dbReference type="GO" id="GO:0003860">
    <property type="term" value="F:3-hydroxyisobutyryl-CoA hydrolase activity"/>
    <property type="evidence" value="ECO:0007669"/>
    <property type="project" value="UniProtKB-EC"/>
</dbReference>
<dbReference type="PANTHER" id="PTHR43176:SF3">
    <property type="entry name" value="3-HYDROXYISOBUTYRYL-COA HYDROLASE, MITOCHONDRIAL"/>
    <property type="match status" value="1"/>
</dbReference>
<organism evidence="5 6">
    <name type="scientific">Heterobasidion irregulare (strain TC 32-1)</name>
    <dbReference type="NCBI Taxonomy" id="747525"/>
    <lineage>
        <taxon>Eukaryota</taxon>
        <taxon>Fungi</taxon>
        <taxon>Dikarya</taxon>
        <taxon>Basidiomycota</taxon>
        <taxon>Agaricomycotina</taxon>
        <taxon>Agaricomycetes</taxon>
        <taxon>Russulales</taxon>
        <taxon>Bondarzewiaceae</taxon>
        <taxon>Heterobasidion</taxon>
        <taxon>Heterobasidion annosum species complex</taxon>
    </lineage>
</organism>
<sequence length="484" mass="52723">MSIRSGTGSAINRTRAITRHMATPSSSAISDEAPILFEENLSSRRFILNRPKKLNALDIRMINLISSKLEAWDSSNLTGVIVGTSVGKGFCSGGDVAGIVEHLAQEGGKEQAIEYFTREFGLDYTLATLSKPYIAVMDGITFGGGVGLAAPARFRVATEKTSFSMPETKIGYFPDVGASYYLSRLDGEIGTYLALTGNSLTGRATYEHGFATHFISSHRVPILLERIAALEEPSLTQIDQAIEELAYEREPTDDPAPLVGAVRIALDDAFGKGTVEEIFETLQNYAQGGDNADVIRWAKDTLATMEERSPTSLKVSLLAIRKGKTMSLLEALNMELGIATAFCSGATPDFVTGVRRVLIEKDRSSARTKWSPADLSGVSVSTVESEFFKPASAKLHLPERLQKKHEVPSQFLRYTLPSEEEIGQAVMGSHKASGGSALELSDLVAKFEDLRKGKHGVADKVKEVVQRKCTLFEDNGCSYLRWKH</sequence>
<accession>W4KK06</accession>
<evidence type="ECO:0000313" key="6">
    <source>
        <dbReference type="Proteomes" id="UP000030671"/>
    </source>
</evidence>
<evidence type="ECO:0000256" key="3">
    <source>
        <dbReference type="ARBA" id="ARBA00022801"/>
    </source>
</evidence>
<dbReference type="STRING" id="747525.W4KK06"/>
<dbReference type="Pfam" id="PF16113">
    <property type="entry name" value="ECH_2"/>
    <property type="match status" value="1"/>
</dbReference>
<dbReference type="AlphaFoldDB" id="W4KK06"/>
<comment type="catalytic activity">
    <reaction evidence="1">
        <text>3-hydroxy-2-methylpropanoyl-CoA + H2O = 3-hydroxy-2-methylpropanoate + CoA + H(+)</text>
        <dbReference type="Rhea" id="RHEA:20888"/>
        <dbReference type="ChEBI" id="CHEBI:11805"/>
        <dbReference type="ChEBI" id="CHEBI:15377"/>
        <dbReference type="ChEBI" id="CHEBI:15378"/>
        <dbReference type="ChEBI" id="CHEBI:57287"/>
        <dbReference type="ChEBI" id="CHEBI:57340"/>
        <dbReference type="EC" id="3.1.2.4"/>
    </reaction>
</comment>
<dbReference type="GO" id="GO:0006574">
    <property type="term" value="P:L-valine catabolic process"/>
    <property type="evidence" value="ECO:0007669"/>
    <property type="project" value="TreeGrafter"/>
</dbReference>
<dbReference type="FunCoup" id="W4KK06">
    <property type="interactions" value="355"/>
</dbReference>
<dbReference type="eggNOG" id="KOG1684">
    <property type="taxonomic scope" value="Eukaryota"/>
</dbReference>
<keyword evidence="3" id="KW-0378">Hydrolase</keyword>
<dbReference type="CDD" id="cd06558">
    <property type="entry name" value="crotonase-like"/>
    <property type="match status" value="1"/>
</dbReference>
<dbReference type="OrthoDB" id="1737613at2759"/>
<dbReference type="KEGG" id="hir:HETIRDRAFT_407893"/>
<evidence type="ECO:0000259" key="4">
    <source>
        <dbReference type="Pfam" id="PF16113"/>
    </source>
</evidence>
<dbReference type="GO" id="GO:0005739">
    <property type="term" value="C:mitochondrion"/>
    <property type="evidence" value="ECO:0007669"/>
    <property type="project" value="TreeGrafter"/>
</dbReference>
<dbReference type="InterPro" id="IPR045004">
    <property type="entry name" value="ECH_dom"/>
</dbReference>
<dbReference type="GeneID" id="20672638"/>
<evidence type="ECO:0000256" key="1">
    <source>
        <dbReference type="ARBA" id="ARBA00001709"/>
    </source>
</evidence>
<reference evidence="5 6" key="1">
    <citation type="journal article" date="2012" name="New Phytol.">
        <title>Insight into trade-off between wood decay and parasitism from the genome of a fungal forest pathogen.</title>
        <authorList>
            <person name="Olson A."/>
            <person name="Aerts A."/>
            <person name="Asiegbu F."/>
            <person name="Belbahri L."/>
            <person name="Bouzid O."/>
            <person name="Broberg A."/>
            <person name="Canback B."/>
            <person name="Coutinho P.M."/>
            <person name="Cullen D."/>
            <person name="Dalman K."/>
            <person name="Deflorio G."/>
            <person name="van Diepen L.T."/>
            <person name="Dunand C."/>
            <person name="Duplessis S."/>
            <person name="Durling M."/>
            <person name="Gonthier P."/>
            <person name="Grimwood J."/>
            <person name="Fossdal C.G."/>
            <person name="Hansson D."/>
            <person name="Henrissat B."/>
            <person name="Hietala A."/>
            <person name="Himmelstrand K."/>
            <person name="Hoffmeister D."/>
            <person name="Hogberg N."/>
            <person name="James T.Y."/>
            <person name="Karlsson M."/>
            <person name="Kohler A."/>
            <person name="Kues U."/>
            <person name="Lee Y.H."/>
            <person name="Lin Y.C."/>
            <person name="Lind M."/>
            <person name="Lindquist E."/>
            <person name="Lombard V."/>
            <person name="Lucas S."/>
            <person name="Lunden K."/>
            <person name="Morin E."/>
            <person name="Murat C."/>
            <person name="Park J."/>
            <person name="Raffaello T."/>
            <person name="Rouze P."/>
            <person name="Salamov A."/>
            <person name="Schmutz J."/>
            <person name="Solheim H."/>
            <person name="Stahlberg J."/>
            <person name="Velez H."/>
            <person name="de Vries R.P."/>
            <person name="Wiebenga A."/>
            <person name="Woodward S."/>
            <person name="Yakovlev I."/>
            <person name="Garbelotto M."/>
            <person name="Martin F."/>
            <person name="Grigoriev I.V."/>
            <person name="Stenlid J."/>
        </authorList>
    </citation>
    <scope>NUCLEOTIDE SEQUENCE [LARGE SCALE GENOMIC DNA]</scope>
    <source>
        <strain evidence="5 6">TC 32-1</strain>
    </source>
</reference>
<gene>
    <name evidence="5" type="ORF">HETIRDRAFT_407893</name>
</gene>
<dbReference type="InParanoid" id="W4KK06"/>
<proteinExistence type="predicted"/>
<dbReference type="NCBIfam" id="NF004127">
    <property type="entry name" value="PRK05617.1"/>
    <property type="match status" value="1"/>
</dbReference>
<dbReference type="InterPro" id="IPR032259">
    <property type="entry name" value="HIBYL-CoA-H"/>
</dbReference>
<dbReference type="EC" id="3.1.2.4" evidence="2"/>
<dbReference type="EMBL" id="KI925455">
    <property type="protein sequence ID" value="ETW86182.1"/>
    <property type="molecule type" value="Genomic_DNA"/>
</dbReference>
<evidence type="ECO:0000256" key="2">
    <source>
        <dbReference type="ARBA" id="ARBA00011915"/>
    </source>
</evidence>
<dbReference type="RefSeq" id="XP_009542947.1">
    <property type="nucleotide sequence ID" value="XM_009544652.1"/>
</dbReference>
<feature type="domain" description="Enoyl-CoA hydratase/isomerase" evidence="4">
    <location>
        <begin position="44"/>
        <end position="387"/>
    </location>
</feature>
<keyword evidence="6" id="KW-1185">Reference proteome</keyword>
<evidence type="ECO:0000313" key="5">
    <source>
        <dbReference type="EMBL" id="ETW86182.1"/>
    </source>
</evidence>
<name>W4KK06_HETIT</name>
<dbReference type="PANTHER" id="PTHR43176">
    <property type="entry name" value="3-HYDROXYISOBUTYRYL-COA HYDROLASE-RELATED"/>
    <property type="match status" value="1"/>
</dbReference>
<dbReference type="Proteomes" id="UP000030671">
    <property type="component" value="Unassembled WGS sequence"/>
</dbReference>
<dbReference type="Gene3D" id="3.90.226.10">
    <property type="entry name" value="2-enoyl-CoA Hydratase, Chain A, domain 1"/>
    <property type="match status" value="1"/>
</dbReference>